<evidence type="ECO:0000256" key="1">
    <source>
        <dbReference type="SAM" id="Coils"/>
    </source>
</evidence>
<sequence>MKINKILCLMLNFFMLFNKSVQSTDQTSAEELKILVNSVIPEGIQLLTRKILMGTEKLDLDELTLLQKSIQSLPEKLKEFAESEKLRKLVTKFKGTSPEIIIEMLKQILVKLADLVERLNETDALSESSEQELPEALTEISKNISPEMPAKKLQQILLGESVEQKEISSTINKIPDKKNGFRSTVFYMIFIQLMVSILVIYY</sequence>
<feature type="chain" id="PRO_5004559382" evidence="3">
    <location>
        <begin position="24"/>
        <end position="202"/>
    </location>
</feature>
<feature type="transmembrane region" description="Helical" evidence="2">
    <location>
        <begin position="184"/>
        <end position="201"/>
    </location>
</feature>
<dbReference type="Proteomes" id="UP000014978">
    <property type="component" value="Unassembled WGS sequence"/>
</dbReference>
<keyword evidence="5" id="KW-1185">Reference proteome</keyword>
<comment type="caution">
    <text evidence="4">The sequence shown here is derived from an EMBL/GenBank/DDBJ whole genome shotgun (WGS) entry which is preliminary data.</text>
</comment>
<feature type="coiled-coil region" evidence="1">
    <location>
        <begin position="102"/>
        <end position="132"/>
    </location>
</feature>
<keyword evidence="3" id="KW-0732">Signal</keyword>
<dbReference type="HOGENOM" id="CLU_1355437_0_0_1"/>
<protein>
    <submittedName>
        <fullName evidence="4">Uncharacterized protein</fullName>
    </submittedName>
</protein>
<keyword evidence="2" id="KW-0472">Membrane</keyword>
<keyword evidence="2" id="KW-1133">Transmembrane helix</keyword>
<dbReference type="VEuPathDB" id="MicrosporidiaDB:SLOPH_730"/>
<feature type="signal peptide" evidence="3">
    <location>
        <begin position="1"/>
        <end position="23"/>
    </location>
</feature>
<reference evidence="5" key="1">
    <citation type="journal article" date="2013" name="PLoS Genet.">
        <title>The genome of Spraguea lophii and the basis of host-microsporidian interactions.</title>
        <authorList>
            <person name="Campbell S.E."/>
            <person name="Williams T.A."/>
            <person name="Yousuf A."/>
            <person name="Soanes D.M."/>
            <person name="Paszkiewicz K.H."/>
            <person name="Williams B.A.P."/>
        </authorList>
    </citation>
    <scope>NUCLEOTIDE SEQUENCE [LARGE SCALE GENOMIC DNA]</scope>
    <source>
        <strain evidence="5">42_110</strain>
    </source>
</reference>
<dbReference type="EMBL" id="ATCN01001321">
    <property type="protein sequence ID" value="EPR77729.1"/>
    <property type="molecule type" value="Genomic_DNA"/>
</dbReference>
<dbReference type="AlphaFoldDB" id="S7XFC2"/>
<keyword evidence="2" id="KW-0812">Transmembrane</keyword>
<evidence type="ECO:0000313" key="5">
    <source>
        <dbReference type="Proteomes" id="UP000014978"/>
    </source>
</evidence>
<evidence type="ECO:0000256" key="2">
    <source>
        <dbReference type="SAM" id="Phobius"/>
    </source>
</evidence>
<evidence type="ECO:0000313" key="4">
    <source>
        <dbReference type="EMBL" id="EPR77729.1"/>
    </source>
</evidence>
<gene>
    <name evidence="4" type="ORF">SLOPH_730</name>
</gene>
<accession>S7XFC2</accession>
<proteinExistence type="predicted"/>
<dbReference type="InParanoid" id="S7XFC2"/>
<organism evidence="4 5">
    <name type="scientific">Spraguea lophii (strain 42_110)</name>
    <name type="common">Microsporidian parasite</name>
    <dbReference type="NCBI Taxonomy" id="1358809"/>
    <lineage>
        <taxon>Eukaryota</taxon>
        <taxon>Fungi</taxon>
        <taxon>Fungi incertae sedis</taxon>
        <taxon>Microsporidia</taxon>
        <taxon>Spragueidae</taxon>
        <taxon>Spraguea</taxon>
    </lineage>
</organism>
<name>S7XFC2_SPRLO</name>
<keyword evidence="1" id="KW-0175">Coiled coil</keyword>
<evidence type="ECO:0000256" key="3">
    <source>
        <dbReference type="SAM" id="SignalP"/>
    </source>
</evidence>